<dbReference type="Proteomes" id="UP000183947">
    <property type="component" value="Unassembled WGS sequence"/>
</dbReference>
<accession>A0A1M6PSW0</accession>
<evidence type="ECO:0000313" key="2">
    <source>
        <dbReference type="Proteomes" id="UP000183947"/>
    </source>
</evidence>
<evidence type="ECO:0000313" key="1">
    <source>
        <dbReference type="EMBL" id="SHK10991.1"/>
    </source>
</evidence>
<name>A0A1M6PSW0_9BACT</name>
<reference evidence="2" key="1">
    <citation type="submission" date="2016-11" db="EMBL/GenBank/DDBJ databases">
        <authorList>
            <person name="Varghese N."/>
            <person name="Submissions S."/>
        </authorList>
    </citation>
    <scope>NUCLEOTIDE SEQUENCE [LARGE SCALE GENOMIC DNA]</scope>
    <source>
        <strain evidence="2">DSM 18569</strain>
    </source>
</reference>
<dbReference type="Gene3D" id="2.60.120.260">
    <property type="entry name" value="Galactose-binding domain-like"/>
    <property type="match status" value="1"/>
</dbReference>
<proteinExistence type="predicted"/>
<sequence length="111" mass="12476">MTYRTPLGRLHNSRIKKIKIEAWAFVPSAKTPVALITVIDPAEASDKSLLWESLDLNVAVKGEFGKWVKVSKDITVPAEATFNSRLSIYLWRNGPVPGPTYLDDIVIRREP</sequence>
<protein>
    <submittedName>
        <fullName evidence="1">Uncharacterized protein</fullName>
    </submittedName>
</protein>
<keyword evidence="2" id="KW-1185">Reference proteome</keyword>
<organism evidence="1 2">
    <name type="scientific">Hymenobacter psychrotolerans DSM 18569</name>
    <dbReference type="NCBI Taxonomy" id="1121959"/>
    <lineage>
        <taxon>Bacteria</taxon>
        <taxon>Pseudomonadati</taxon>
        <taxon>Bacteroidota</taxon>
        <taxon>Cytophagia</taxon>
        <taxon>Cytophagales</taxon>
        <taxon>Hymenobacteraceae</taxon>
        <taxon>Hymenobacter</taxon>
    </lineage>
</organism>
<gene>
    <name evidence="1" type="ORF">SAMN02746009_00330</name>
</gene>
<dbReference type="EMBL" id="FRAS01000001">
    <property type="protein sequence ID" value="SHK10991.1"/>
    <property type="molecule type" value="Genomic_DNA"/>
</dbReference>
<dbReference type="AlphaFoldDB" id="A0A1M6PSW0"/>